<name>F4RFW7_MELLP</name>
<dbReference type="HOGENOM" id="CLU_650658_0_0_1"/>
<dbReference type="Proteomes" id="UP000001072">
    <property type="component" value="Unassembled WGS sequence"/>
</dbReference>
<dbReference type="GeneID" id="18933537"/>
<evidence type="ECO:0000313" key="2">
    <source>
        <dbReference type="Proteomes" id="UP000001072"/>
    </source>
</evidence>
<dbReference type="EMBL" id="GL883100">
    <property type="protein sequence ID" value="EGG08423.1"/>
    <property type="molecule type" value="Genomic_DNA"/>
</dbReference>
<evidence type="ECO:0000313" key="1">
    <source>
        <dbReference type="EMBL" id="EGG08423.1"/>
    </source>
</evidence>
<protein>
    <recommendedName>
        <fullName evidence="3">Integrase zinc-binding domain-containing protein</fullName>
    </recommendedName>
</protein>
<dbReference type="STRING" id="747676.F4RFW7"/>
<proteinExistence type="predicted"/>
<organism evidence="2">
    <name type="scientific">Melampsora larici-populina (strain 98AG31 / pathotype 3-4-7)</name>
    <name type="common">Poplar leaf rust fungus</name>
    <dbReference type="NCBI Taxonomy" id="747676"/>
    <lineage>
        <taxon>Eukaryota</taxon>
        <taxon>Fungi</taxon>
        <taxon>Dikarya</taxon>
        <taxon>Basidiomycota</taxon>
        <taxon>Pucciniomycotina</taxon>
        <taxon>Pucciniomycetes</taxon>
        <taxon>Pucciniales</taxon>
        <taxon>Melampsoraceae</taxon>
        <taxon>Melampsora</taxon>
    </lineage>
</organism>
<accession>F4RFW7</accession>
<keyword evidence="2" id="KW-1185">Reference proteome</keyword>
<dbReference type="VEuPathDB" id="FungiDB:MELLADRAFT_84584"/>
<sequence>MASYFSIPQSIAFRDDSSTYCTNGTDGYPSLVEFNAKMENYVNRKRRTERTAISQADSERIQYLLSNPDALRSEPSASYKTWIKKTFCLKPTLAGTIVCRKEKDPQDARPIATKEMMYFVLKHAHAGEGHGGRDKTAKIVKQSHSFVRKGLICLFLELCPTCRTRTEALKKEKLNNVQTAPKFSNNIFNLAARSPVLPQAVAYPVINQRYSMPSIFTQPIVPDNQVSTYPSFQNHEMSLALAQVPAAPLTSYGVPPQSSAALYDLPDSSILTNLLMEPYLMTPNTACSFGDFQLQNQQPYHHASLPEANFNGNLRPVPRDYNRITSTQPSEPIKFSNPFEMSSMPLKSHDFQPSVGQSFPQVDASAPFLDLFGHLTPNSIYSPMSQTPPPQMASQDLQHIDNFLFPTTNTKVGRFNNRHSCF</sequence>
<evidence type="ECO:0008006" key="3">
    <source>
        <dbReference type="Google" id="ProtNLM"/>
    </source>
</evidence>
<dbReference type="KEGG" id="mlr:MELLADRAFT_84584"/>
<dbReference type="AlphaFoldDB" id="F4RFW7"/>
<dbReference type="OrthoDB" id="2499658at2759"/>
<reference evidence="2" key="1">
    <citation type="journal article" date="2011" name="Proc. Natl. Acad. Sci. U.S.A.">
        <title>Obligate biotrophy features unraveled by the genomic analysis of rust fungi.</title>
        <authorList>
            <person name="Duplessis S."/>
            <person name="Cuomo C.A."/>
            <person name="Lin Y.-C."/>
            <person name="Aerts A."/>
            <person name="Tisserant E."/>
            <person name="Veneault-Fourrey C."/>
            <person name="Joly D.L."/>
            <person name="Hacquard S."/>
            <person name="Amselem J."/>
            <person name="Cantarel B.L."/>
            <person name="Chiu R."/>
            <person name="Coutinho P.M."/>
            <person name="Feau N."/>
            <person name="Field M."/>
            <person name="Frey P."/>
            <person name="Gelhaye E."/>
            <person name="Goldberg J."/>
            <person name="Grabherr M.G."/>
            <person name="Kodira C.D."/>
            <person name="Kohler A."/>
            <person name="Kuees U."/>
            <person name="Lindquist E.A."/>
            <person name="Lucas S.M."/>
            <person name="Mago R."/>
            <person name="Mauceli E."/>
            <person name="Morin E."/>
            <person name="Murat C."/>
            <person name="Pangilinan J.L."/>
            <person name="Park R."/>
            <person name="Pearson M."/>
            <person name="Quesneville H."/>
            <person name="Rouhier N."/>
            <person name="Sakthikumar S."/>
            <person name="Salamov A.A."/>
            <person name="Schmutz J."/>
            <person name="Selles B."/>
            <person name="Shapiro H."/>
            <person name="Tanguay P."/>
            <person name="Tuskan G.A."/>
            <person name="Henrissat B."/>
            <person name="Van de Peer Y."/>
            <person name="Rouze P."/>
            <person name="Ellis J.G."/>
            <person name="Dodds P.N."/>
            <person name="Schein J.E."/>
            <person name="Zhong S."/>
            <person name="Hamelin R.C."/>
            <person name="Grigoriev I.V."/>
            <person name="Szabo L.J."/>
            <person name="Martin F."/>
        </authorList>
    </citation>
    <scope>NUCLEOTIDE SEQUENCE [LARGE SCALE GENOMIC DNA]</scope>
    <source>
        <strain evidence="2">98AG31 / pathotype 3-4-7</strain>
    </source>
</reference>
<gene>
    <name evidence="1" type="ORF">MELLADRAFT_84584</name>
</gene>
<dbReference type="RefSeq" id="XP_007408009.1">
    <property type="nucleotide sequence ID" value="XM_007407947.1"/>
</dbReference>
<dbReference type="InParanoid" id="F4RFW7"/>